<name>A0A8X8BLX6_POLSE</name>
<protein>
    <recommendedName>
        <fullName evidence="3">ubiquitinyl hydrolase 1</fullName>
        <ecNumber evidence="3">3.4.19.12</ecNumber>
    </recommendedName>
</protein>
<comment type="catalytic activity">
    <reaction evidence="1">
        <text>Thiol-dependent hydrolysis of ester, thioester, amide, peptide and isopeptide bonds formed by the C-terminal Gly of ubiquitin (a 76-residue protein attached to proteins as an intracellular targeting signal).</text>
        <dbReference type="EC" id="3.4.19.12"/>
    </reaction>
</comment>
<organism evidence="10 11">
    <name type="scientific">Polypterus senegalus</name>
    <name type="common">Senegal bichir</name>
    <dbReference type="NCBI Taxonomy" id="55291"/>
    <lineage>
        <taxon>Eukaryota</taxon>
        <taxon>Metazoa</taxon>
        <taxon>Chordata</taxon>
        <taxon>Craniata</taxon>
        <taxon>Vertebrata</taxon>
        <taxon>Euteleostomi</taxon>
        <taxon>Actinopterygii</taxon>
        <taxon>Polypteriformes</taxon>
        <taxon>Polypteridae</taxon>
        <taxon>Polypterus</taxon>
    </lineage>
</organism>
<keyword evidence="6 10" id="KW-0378">Hydrolase</keyword>
<feature type="region of interest" description="Disordered" evidence="8">
    <location>
        <begin position="226"/>
        <end position="271"/>
    </location>
</feature>
<feature type="domain" description="Ubiquitin carboxyl-terminal hydrolase 37 pleckstrin homology-like" evidence="9">
    <location>
        <begin position="121"/>
        <end position="174"/>
    </location>
</feature>
<dbReference type="EMBL" id="JAATIS010005477">
    <property type="protein sequence ID" value="KAG2459012.1"/>
    <property type="molecule type" value="Genomic_DNA"/>
</dbReference>
<evidence type="ECO:0000259" key="9">
    <source>
        <dbReference type="Pfam" id="PF16674"/>
    </source>
</evidence>
<feature type="non-terminal residue" evidence="10">
    <location>
        <position position="291"/>
    </location>
</feature>
<comment type="caution">
    <text evidence="10">The sequence shown here is derived from an EMBL/GenBank/DDBJ whole genome shotgun (WGS) entry which is preliminary data.</text>
</comment>
<dbReference type="InterPro" id="IPR032069">
    <property type="entry name" value="USP37-like_PH"/>
</dbReference>
<keyword evidence="5" id="KW-0833">Ubl conjugation pathway</keyword>
<accession>A0A8X8BLX6</accession>
<dbReference type="GO" id="GO:0006508">
    <property type="term" value="P:proteolysis"/>
    <property type="evidence" value="ECO:0007669"/>
    <property type="project" value="UniProtKB-KW"/>
</dbReference>
<dbReference type="InterPro" id="IPR038093">
    <property type="entry name" value="USP37-like_PH_sf"/>
</dbReference>
<feature type="non-terminal residue" evidence="10">
    <location>
        <position position="1"/>
    </location>
</feature>
<dbReference type="Gene3D" id="2.30.29.180">
    <property type="entry name" value="Ubiquitin carboxyl-terminal hydrolase 26/29/37, pleckstrin homology-like domain"/>
    <property type="match status" value="1"/>
</dbReference>
<evidence type="ECO:0000256" key="1">
    <source>
        <dbReference type="ARBA" id="ARBA00000707"/>
    </source>
</evidence>
<reference evidence="10 11" key="1">
    <citation type="journal article" date="2021" name="Cell">
        <title>Tracing the genetic footprints of vertebrate landing in non-teleost ray-finned fishes.</title>
        <authorList>
            <person name="Bi X."/>
            <person name="Wang K."/>
            <person name="Yang L."/>
            <person name="Pan H."/>
            <person name="Jiang H."/>
            <person name="Wei Q."/>
            <person name="Fang M."/>
            <person name="Yu H."/>
            <person name="Zhu C."/>
            <person name="Cai Y."/>
            <person name="He Y."/>
            <person name="Gan X."/>
            <person name="Zeng H."/>
            <person name="Yu D."/>
            <person name="Zhu Y."/>
            <person name="Jiang H."/>
            <person name="Qiu Q."/>
            <person name="Yang H."/>
            <person name="Zhang Y.E."/>
            <person name="Wang W."/>
            <person name="Zhu M."/>
            <person name="He S."/>
            <person name="Zhang G."/>
        </authorList>
    </citation>
    <scope>NUCLEOTIDE SEQUENCE [LARGE SCALE GENOMIC DNA]</scope>
    <source>
        <strain evidence="10">Bchr_013</strain>
    </source>
</reference>
<gene>
    <name evidence="10" type="primary">Usp37_1</name>
    <name evidence="10" type="ORF">GTO96_0019342</name>
</gene>
<dbReference type="Pfam" id="PF16674">
    <property type="entry name" value="UCH_N"/>
    <property type="match status" value="1"/>
</dbReference>
<proteinExistence type="inferred from homology"/>
<dbReference type="AlphaFoldDB" id="A0A8X8BLX6"/>
<evidence type="ECO:0000256" key="7">
    <source>
        <dbReference type="ARBA" id="ARBA00022807"/>
    </source>
</evidence>
<keyword evidence="4" id="KW-0645">Protease</keyword>
<keyword evidence="11" id="KW-1185">Reference proteome</keyword>
<evidence type="ECO:0000256" key="2">
    <source>
        <dbReference type="ARBA" id="ARBA00009085"/>
    </source>
</evidence>
<dbReference type="EC" id="3.4.19.12" evidence="3"/>
<feature type="compositionally biased region" description="Polar residues" evidence="8">
    <location>
        <begin position="231"/>
        <end position="247"/>
    </location>
</feature>
<evidence type="ECO:0000256" key="4">
    <source>
        <dbReference type="ARBA" id="ARBA00022670"/>
    </source>
</evidence>
<dbReference type="Proteomes" id="UP000886611">
    <property type="component" value="Unassembled WGS sequence"/>
</dbReference>
<evidence type="ECO:0000256" key="6">
    <source>
        <dbReference type="ARBA" id="ARBA00022801"/>
    </source>
</evidence>
<dbReference type="GO" id="GO:0004843">
    <property type="term" value="F:cysteine-type deubiquitinase activity"/>
    <property type="evidence" value="ECO:0007669"/>
    <property type="project" value="UniProtKB-EC"/>
</dbReference>
<comment type="similarity">
    <text evidence="2">Belongs to the peptidase C19 family.</text>
</comment>
<evidence type="ECO:0000313" key="11">
    <source>
        <dbReference type="Proteomes" id="UP000886611"/>
    </source>
</evidence>
<sequence length="291" mass="33856">MSTKRHFTIEKAEKHYEANDAYKHIHKYSYCGNKARREPLTLDIRRNIVSYVLNDWDRFKVWTDDGTGDNYTIQEHYKREMLKPFTYGSAFSRSSLLSHPPPRQLKFSQLKSPYLDVRCLELYRLNQNIKKVNLGPKQHQCRLQVILKDSCSLMIDKAPLVMAQKFKDYLEKLRMGKQTALKQSQGSVSFGGVLGNRAIQNESSQQIQSIERQTPPRRLSLDETLLRKHLTSPNRGSSTPVRTGLSENRTEKRKRLRAPDGELNEDYPKENDSSRSEFFVVFGHIGLLFVF</sequence>
<evidence type="ECO:0000256" key="8">
    <source>
        <dbReference type="SAM" id="MobiDB-lite"/>
    </source>
</evidence>
<evidence type="ECO:0000313" key="10">
    <source>
        <dbReference type="EMBL" id="KAG2459012.1"/>
    </source>
</evidence>
<evidence type="ECO:0000256" key="5">
    <source>
        <dbReference type="ARBA" id="ARBA00022786"/>
    </source>
</evidence>
<evidence type="ECO:0000256" key="3">
    <source>
        <dbReference type="ARBA" id="ARBA00012759"/>
    </source>
</evidence>
<keyword evidence="7" id="KW-0788">Thiol protease</keyword>